<reference evidence="2 3" key="1">
    <citation type="submission" date="2017-12" db="EMBL/GenBank/DDBJ databases">
        <title>Integrating genomic resources of turbot (Scophthalmus maximus) in depth evaluation of genetic and physical mapping variation across individuals.</title>
        <authorList>
            <person name="Martinez P."/>
        </authorList>
    </citation>
    <scope>NUCLEOTIDE SEQUENCE [LARGE SCALE GENOMIC DNA]</scope>
</reference>
<gene>
    <name evidence="2" type="ORF">SMAX5B_017764</name>
</gene>
<keyword evidence="3" id="KW-1185">Reference proteome</keyword>
<sequence>MCISIDVLFSVRVCLLAALSVSAAQVESVMRNCTTQTDLLERLSADVKGAVECSADLPSVWTRQQSSALLLSMRNLTGLLHRHQLTDCQGAEPKKCPKPEVPSNGGLACVTVGNKRYCKPLCNFGYDFSFLRRSRLFEECSERTGYKWETQFIGGNNLAVCNEATSQVSGSESAYFPKDQDCLTTQSQLRDSFLQRLNAELQVQGVQGQPKNACLVCG</sequence>
<evidence type="ECO:0000256" key="1">
    <source>
        <dbReference type="SAM" id="SignalP"/>
    </source>
</evidence>
<proteinExistence type="predicted"/>
<evidence type="ECO:0000313" key="3">
    <source>
        <dbReference type="Proteomes" id="UP000246464"/>
    </source>
</evidence>
<dbReference type="AlphaFoldDB" id="A0A2U9CF14"/>
<protein>
    <submittedName>
        <fullName evidence="2">Uncharacterized protein</fullName>
    </submittedName>
</protein>
<dbReference type="Proteomes" id="UP000246464">
    <property type="component" value="Chromosome 15"/>
</dbReference>
<organism evidence="2 3">
    <name type="scientific">Scophthalmus maximus</name>
    <name type="common">Turbot</name>
    <name type="synonym">Psetta maxima</name>
    <dbReference type="NCBI Taxonomy" id="52904"/>
    <lineage>
        <taxon>Eukaryota</taxon>
        <taxon>Metazoa</taxon>
        <taxon>Chordata</taxon>
        <taxon>Craniata</taxon>
        <taxon>Vertebrata</taxon>
        <taxon>Euteleostomi</taxon>
        <taxon>Actinopterygii</taxon>
        <taxon>Neopterygii</taxon>
        <taxon>Teleostei</taxon>
        <taxon>Neoteleostei</taxon>
        <taxon>Acanthomorphata</taxon>
        <taxon>Carangaria</taxon>
        <taxon>Pleuronectiformes</taxon>
        <taxon>Pleuronectoidei</taxon>
        <taxon>Scophthalmidae</taxon>
        <taxon>Scophthalmus</taxon>
    </lineage>
</organism>
<accession>A0A2U9CF14</accession>
<name>A0A2U9CF14_SCOMX</name>
<evidence type="ECO:0000313" key="2">
    <source>
        <dbReference type="EMBL" id="AWP14680.1"/>
    </source>
</evidence>
<feature type="signal peptide" evidence="1">
    <location>
        <begin position="1"/>
        <end position="24"/>
    </location>
</feature>
<feature type="chain" id="PRO_5015944420" evidence="1">
    <location>
        <begin position="25"/>
        <end position="218"/>
    </location>
</feature>
<dbReference type="EMBL" id="CP026257">
    <property type="protein sequence ID" value="AWP14680.1"/>
    <property type="molecule type" value="Genomic_DNA"/>
</dbReference>
<keyword evidence="1" id="KW-0732">Signal</keyword>